<evidence type="ECO:0000313" key="1">
    <source>
        <dbReference type="EMBL" id="KAL2813154.1"/>
    </source>
</evidence>
<gene>
    <name evidence="1" type="ORF">BJX63DRAFT_232541</name>
</gene>
<name>A0ABR4HCF3_9EURO</name>
<sequence length="86" mass="9798">MFREFSSPSRLLVPTFLGIYSWSDGRINSISTAEVLWVRHQPMLSSRGIVCSSSNNNNNNKNKMKVNNFLRPYMFVYVPLAVGKPS</sequence>
<keyword evidence="2" id="KW-1185">Reference proteome</keyword>
<reference evidence="1 2" key="1">
    <citation type="submission" date="2024-07" db="EMBL/GenBank/DDBJ databases">
        <title>Section-level genome sequencing and comparative genomics of Aspergillus sections Usti and Cavernicolus.</title>
        <authorList>
            <consortium name="Lawrence Berkeley National Laboratory"/>
            <person name="Nybo J.L."/>
            <person name="Vesth T.C."/>
            <person name="Theobald S."/>
            <person name="Frisvad J.C."/>
            <person name="Larsen T.O."/>
            <person name="Kjaerboelling I."/>
            <person name="Rothschild-Mancinelli K."/>
            <person name="Lyhne E.K."/>
            <person name="Kogle M.E."/>
            <person name="Barry K."/>
            <person name="Clum A."/>
            <person name="Na H."/>
            <person name="Ledsgaard L."/>
            <person name="Lin J."/>
            <person name="Lipzen A."/>
            <person name="Kuo A."/>
            <person name="Riley R."/>
            <person name="Mondo S."/>
            <person name="Labutti K."/>
            <person name="Haridas S."/>
            <person name="Pangalinan J."/>
            <person name="Salamov A.A."/>
            <person name="Simmons B.A."/>
            <person name="Magnuson J.K."/>
            <person name="Chen J."/>
            <person name="Drula E."/>
            <person name="Henrissat B."/>
            <person name="Wiebenga A."/>
            <person name="Lubbers R.J."/>
            <person name="Gomes A.C."/>
            <person name="Makela M.R."/>
            <person name="Stajich J."/>
            <person name="Grigoriev I.V."/>
            <person name="Mortensen U.H."/>
            <person name="De Vries R.P."/>
            <person name="Baker S.E."/>
            <person name="Andersen M.R."/>
        </authorList>
    </citation>
    <scope>NUCLEOTIDE SEQUENCE [LARGE SCALE GENOMIC DNA]</scope>
    <source>
        <strain evidence="1 2">CBS 588.65</strain>
    </source>
</reference>
<dbReference type="EMBL" id="JBFXLT010000042">
    <property type="protein sequence ID" value="KAL2813154.1"/>
    <property type="molecule type" value="Genomic_DNA"/>
</dbReference>
<dbReference type="Proteomes" id="UP001610334">
    <property type="component" value="Unassembled WGS sequence"/>
</dbReference>
<organism evidence="1 2">
    <name type="scientific">Aspergillus granulosus</name>
    <dbReference type="NCBI Taxonomy" id="176169"/>
    <lineage>
        <taxon>Eukaryota</taxon>
        <taxon>Fungi</taxon>
        <taxon>Dikarya</taxon>
        <taxon>Ascomycota</taxon>
        <taxon>Pezizomycotina</taxon>
        <taxon>Eurotiomycetes</taxon>
        <taxon>Eurotiomycetidae</taxon>
        <taxon>Eurotiales</taxon>
        <taxon>Aspergillaceae</taxon>
        <taxon>Aspergillus</taxon>
        <taxon>Aspergillus subgen. Nidulantes</taxon>
    </lineage>
</organism>
<comment type="caution">
    <text evidence="1">The sequence shown here is derived from an EMBL/GenBank/DDBJ whole genome shotgun (WGS) entry which is preliminary data.</text>
</comment>
<protein>
    <submittedName>
        <fullName evidence="1">Uncharacterized protein</fullName>
    </submittedName>
</protein>
<accession>A0ABR4HCF3</accession>
<evidence type="ECO:0000313" key="2">
    <source>
        <dbReference type="Proteomes" id="UP001610334"/>
    </source>
</evidence>
<proteinExistence type="predicted"/>